<evidence type="ECO:0000256" key="1">
    <source>
        <dbReference type="ARBA" id="ARBA00004370"/>
    </source>
</evidence>
<comment type="subcellular location">
    <subcellularLocation>
        <location evidence="1">Membrane</location>
    </subcellularLocation>
</comment>
<dbReference type="Proteomes" id="UP000647017">
    <property type="component" value="Unassembled WGS sequence"/>
</dbReference>
<dbReference type="EMBL" id="BOOZ01000024">
    <property type="protein sequence ID" value="GIJ10798.1"/>
    <property type="molecule type" value="Genomic_DNA"/>
</dbReference>
<evidence type="ECO:0000313" key="7">
    <source>
        <dbReference type="Proteomes" id="UP000647017"/>
    </source>
</evidence>
<evidence type="ECO:0000256" key="3">
    <source>
        <dbReference type="ARBA" id="ARBA00022989"/>
    </source>
</evidence>
<name>A0ABQ4HYP7_9ACTN</name>
<gene>
    <name evidence="6" type="ORF">Van01_40120</name>
</gene>
<keyword evidence="4 5" id="KW-0472">Membrane</keyword>
<keyword evidence="3 5" id="KW-1133">Transmembrane helix</keyword>
<proteinExistence type="predicted"/>
<comment type="caution">
    <text evidence="6">The sequence shown here is derived from an EMBL/GenBank/DDBJ whole genome shotgun (WGS) entry which is preliminary data.</text>
</comment>
<evidence type="ECO:0000256" key="2">
    <source>
        <dbReference type="ARBA" id="ARBA00022692"/>
    </source>
</evidence>
<feature type="transmembrane region" description="Helical" evidence="5">
    <location>
        <begin position="136"/>
        <end position="159"/>
    </location>
</feature>
<evidence type="ECO:0000313" key="6">
    <source>
        <dbReference type="EMBL" id="GIJ10798.1"/>
    </source>
</evidence>
<protein>
    <recommendedName>
        <fullName evidence="8">Interferon-induced transmembrane protein</fullName>
    </recommendedName>
</protein>
<sequence length="169" mass="17975">MLPEPETRTTIRADWVTGTPYPAGGRCPSAGQRGVAHLPDWPGPGTLPVAWDRRVSGPHPSAHNREEHVVMQPDYPSQPPQPVDNNMTMSIVAIFLFWPLAIPAIINASKVNPLLQQGDYAGAQAAAAESKKWSKWALIVGIAWLAIVLVCCLGGGLLGSMSGSNASGY</sequence>
<dbReference type="PANTHER" id="PTHR14948:SF25">
    <property type="entry name" value="DUF4190 DOMAIN-CONTAINING PROTEIN"/>
    <property type="match status" value="1"/>
</dbReference>
<evidence type="ECO:0000256" key="4">
    <source>
        <dbReference type="ARBA" id="ARBA00023136"/>
    </source>
</evidence>
<dbReference type="PANTHER" id="PTHR14948">
    <property type="entry name" value="NG5"/>
    <property type="match status" value="1"/>
</dbReference>
<keyword evidence="2 5" id="KW-0812">Transmembrane</keyword>
<dbReference type="InterPro" id="IPR007593">
    <property type="entry name" value="CD225/Dispanin_fam"/>
</dbReference>
<feature type="transmembrane region" description="Helical" evidence="5">
    <location>
        <begin position="87"/>
        <end position="106"/>
    </location>
</feature>
<accession>A0ABQ4HYP7</accession>
<dbReference type="Pfam" id="PF04505">
    <property type="entry name" value="CD225"/>
    <property type="match status" value="1"/>
</dbReference>
<evidence type="ECO:0000256" key="5">
    <source>
        <dbReference type="SAM" id="Phobius"/>
    </source>
</evidence>
<keyword evidence="7" id="KW-1185">Reference proteome</keyword>
<dbReference type="InterPro" id="IPR051423">
    <property type="entry name" value="CD225/Dispanin"/>
</dbReference>
<evidence type="ECO:0008006" key="8">
    <source>
        <dbReference type="Google" id="ProtNLM"/>
    </source>
</evidence>
<reference evidence="6 7" key="1">
    <citation type="submission" date="2021-01" db="EMBL/GenBank/DDBJ databases">
        <title>Whole genome shotgun sequence of Verrucosispora andamanensis NBRC 109075.</title>
        <authorList>
            <person name="Komaki H."/>
            <person name="Tamura T."/>
        </authorList>
    </citation>
    <scope>NUCLEOTIDE SEQUENCE [LARGE SCALE GENOMIC DNA]</scope>
    <source>
        <strain evidence="6 7">NBRC 109075</strain>
    </source>
</reference>
<organism evidence="6 7">
    <name type="scientific">Micromonospora andamanensis</name>
    <dbReference type="NCBI Taxonomy" id="1287068"/>
    <lineage>
        <taxon>Bacteria</taxon>
        <taxon>Bacillati</taxon>
        <taxon>Actinomycetota</taxon>
        <taxon>Actinomycetes</taxon>
        <taxon>Micromonosporales</taxon>
        <taxon>Micromonosporaceae</taxon>
        <taxon>Micromonospora</taxon>
    </lineage>
</organism>